<dbReference type="PROSITE" id="PS50082">
    <property type="entry name" value="WD_REPEATS_2"/>
    <property type="match status" value="6"/>
</dbReference>
<dbReference type="PANTHER" id="PTHR22846:SF2">
    <property type="entry name" value="F-BOX-LIKE_WD REPEAT-CONTAINING PROTEIN EBI"/>
    <property type="match status" value="1"/>
</dbReference>
<feature type="repeat" description="WD" evidence="5">
    <location>
        <begin position="453"/>
        <end position="484"/>
    </location>
</feature>
<accession>A0A8T8TLP7</accession>
<dbReference type="PROSITE" id="PS50896">
    <property type="entry name" value="LISH"/>
    <property type="match status" value="1"/>
</dbReference>
<feature type="region of interest" description="Disordered" evidence="6">
    <location>
        <begin position="131"/>
        <end position="356"/>
    </location>
</feature>
<keyword evidence="2 5" id="KW-0853">WD repeat</keyword>
<feature type="repeat" description="WD" evidence="5">
    <location>
        <begin position="494"/>
        <end position="535"/>
    </location>
</feature>
<dbReference type="InterPro" id="IPR006594">
    <property type="entry name" value="LisH"/>
</dbReference>
<protein>
    <recommendedName>
        <fullName evidence="11">WD40 repeat-like protein</fullName>
    </recommendedName>
</protein>
<feature type="compositionally biased region" description="Low complexity" evidence="6">
    <location>
        <begin position="174"/>
        <end position="184"/>
    </location>
</feature>
<feature type="repeat" description="WD" evidence="5">
    <location>
        <begin position="672"/>
        <end position="722"/>
    </location>
</feature>
<gene>
    <name evidence="8" type="ORF">A4X03_0g2708</name>
    <name evidence="7" type="ORF">JKIAZH3_G2016</name>
</gene>
<dbReference type="CDD" id="cd00200">
    <property type="entry name" value="WD40"/>
    <property type="match status" value="1"/>
</dbReference>
<dbReference type="PROSITE" id="PS00678">
    <property type="entry name" value="WD_REPEATS_1"/>
    <property type="match status" value="3"/>
</dbReference>
<keyword evidence="10" id="KW-1185">Reference proteome</keyword>
<dbReference type="PANTHER" id="PTHR22846">
    <property type="entry name" value="WD40 REPEAT PROTEIN"/>
    <property type="match status" value="1"/>
</dbReference>
<keyword evidence="4" id="KW-0539">Nucleus</keyword>
<dbReference type="EMBL" id="CAJHJG010000268">
    <property type="protein sequence ID" value="CAD6900215.1"/>
    <property type="molecule type" value="Genomic_DNA"/>
</dbReference>
<proteinExistence type="predicted"/>
<comment type="caution">
    <text evidence="8">The sequence shown here is derived from an EMBL/GenBank/DDBJ whole genome shotgun (WGS) entry which is preliminary data.</text>
</comment>
<feature type="compositionally biased region" description="Low complexity" evidence="6">
    <location>
        <begin position="261"/>
        <end position="288"/>
    </location>
</feature>
<organism evidence="8 9">
    <name type="scientific">Tilletia caries</name>
    <name type="common">wheat bunt fungus</name>
    <dbReference type="NCBI Taxonomy" id="13290"/>
    <lineage>
        <taxon>Eukaryota</taxon>
        <taxon>Fungi</taxon>
        <taxon>Dikarya</taxon>
        <taxon>Basidiomycota</taxon>
        <taxon>Ustilaginomycotina</taxon>
        <taxon>Exobasidiomycetes</taxon>
        <taxon>Tilletiales</taxon>
        <taxon>Tilletiaceae</taxon>
        <taxon>Tilletia</taxon>
    </lineage>
</organism>
<comment type="subcellular location">
    <subcellularLocation>
        <location evidence="1">Nucleus</location>
    </subcellularLocation>
</comment>
<feature type="compositionally biased region" description="Basic and acidic residues" evidence="6">
    <location>
        <begin position="195"/>
        <end position="207"/>
    </location>
</feature>
<sequence>MPPLCSSSEINLLVYHYLKESGFYHSCFSLRHEGRLDDEPLSREAIVEPGQLVRILQKGLLFLAVESHVNEDGSEKPCSAPFRLIGPPHVCDGVQRPQIAKRPRKLTPTPSPQPQPQPQQQLPLLIAGPSRTTTTSRHVTPAPSAPNGSHPVGDDSESSLASSHPANVTSSAQGGTTAAATGGATKRKAPNSPQVRKEEKRVRRTGSDVEDEAESSSAGAKRRKENGSSTIVGATPPRKKNVVSSARSALDSGDEEDGHHPSGIPNGRSGPSSSSLKGKMSVPSSSSKSARELDGSASPPPNARDGSENSSRPKTGPVSNRDANHKKKKKKGGGGSLVGTSSSNRSGRDRGEDGTSGVAVARVLQPPQPKHSAGNSGVADDDIQLLAGHSAEVFLSAWNPAVPGQIASGAGDATVRIWDVPLSPKTGSSTADADAKAGASTRIDATAICKHLPLSDKRDVSALDWNPDGTLLASGSYDGILRLWTAQGELFLVMPMHSGPIFGVQWNRTGAQILTASADGTAIVWDLSSGKVRQQFSLHSDSVLDVDWLTTSRIPASSYSGAPKARINGAGSGSAAAANVVVPTLTNSHDAVFATCSADNSILILRVGDHKPIKALRGHDDEVNAVRFDPSKALLASVSDDTTARLWSVDTILSGTGGVQASGTSKACLFTLRGHSRELYALEWAPTGPGSPNPDQPRMLATTSFDNTARLWNADTGACLREFTEHTDHVHTLCFSPDARFLATGAIDRRVLIRGMGDGRVLREYVGGGAVFDVVWHSTPAASGANEGNNNNSSKTPKRRFGSHHLAVSQANRVLAILDVSELERGSAGNGSAVERGKGATVEGAASGLVGSVSAGAGAGADGKSGYGAAGGR</sequence>
<dbReference type="SMART" id="SM00667">
    <property type="entry name" value="LisH"/>
    <property type="match status" value="1"/>
</dbReference>
<dbReference type="InterPro" id="IPR015943">
    <property type="entry name" value="WD40/YVTN_repeat-like_dom_sf"/>
</dbReference>
<feature type="repeat" description="WD" evidence="5">
    <location>
        <begin position="723"/>
        <end position="764"/>
    </location>
</feature>
<evidence type="ECO:0000256" key="3">
    <source>
        <dbReference type="ARBA" id="ARBA00022737"/>
    </source>
</evidence>
<evidence type="ECO:0000256" key="1">
    <source>
        <dbReference type="ARBA" id="ARBA00004123"/>
    </source>
</evidence>
<dbReference type="GO" id="GO:0003714">
    <property type="term" value="F:transcription corepressor activity"/>
    <property type="evidence" value="ECO:0007669"/>
    <property type="project" value="InterPro"/>
</dbReference>
<dbReference type="SMART" id="SM00320">
    <property type="entry name" value="WD40"/>
    <property type="match status" value="8"/>
</dbReference>
<reference evidence="7" key="3">
    <citation type="submission" date="2020-10" db="EMBL/GenBank/DDBJ databases">
        <authorList>
            <person name="Sedaghatjoo S."/>
        </authorList>
    </citation>
    <scope>NUCLEOTIDE SEQUENCE</scope>
    <source>
        <strain evidence="7">AZH3</strain>
    </source>
</reference>
<feature type="compositionally biased region" description="Low complexity" evidence="6">
    <location>
        <begin position="781"/>
        <end position="794"/>
    </location>
</feature>
<evidence type="ECO:0000256" key="5">
    <source>
        <dbReference type="PROSITE-ProRule" id="PRU00221"/>
    </source>
</evidence>
<evidence type="ECO:0000313" key="9">
    <source>
        <dbReference type="Proteomes" id="UP000077671"/>
    </source>
</evidence>
<dbReference type="InterPro" id="IPR020472">
    <property type="entry name" value="WD40_PAC1"/>
</dbReference>
<evidence type="ECO:0000313" key="7">
    <source>
        <dbReference type="EMBL" id="CAD6900215.1"/>
    </source>
</evidence>
<dbReference type="InterPro" id="IPR045183">
    <property type="entry name" value="Ebi-like"/>
</dbReference>
<evidence type="ECO:0000256" key="6">
    <source>
        <dbReference type="SAM" id="MobiDB-lite"/>
    </source>
</evidence>
<dbReference type="InterPro" id="IPR036322">
    <property type="entry name" value="WD40_repeat_dom_sf"/>
</dbReference>
<dbReference type="Gene3D" id="2.130.10.10">
    <property type="entry name" value="YVTN repeat-like/Quinoprotein amine dehydrogenase"/>
    <property type="match status" value="1"/>
</dbReference>
<reference evidence="8" key="1">
    <citation type="submission" date="2016-04" db="EMBL/GenBank/DDBJ databases">
        <authorList>
            <person name="Nguyen H.D."/>
            <person name="Kesanakurti P."/>
            <person name="Cullis J."/>
            <person name="Levesque C.A."/>
            <person name="Hambleton S."/>
        </authorList>
    </citation>
    <scope>NUCLEOTIDE SEQUENCE</scope>
    <source>
        <strain evidence="8">DAOMC 238032</strain>
    </source>
</reference>
<dbReference type="Proteomes" id="UP000077671">
    <property type="component" value="Unassembled WGS sequence"/>
</dbReference>
<feature type="region of interest" description="Disordered" evidence="6">
    <location>
        <begin position="781"/>
        <end position="803"/>
    </location>
</feature>
<feature type="repeat" description="WD" evidence="5">
    <location>
        <begin position="386"/>
        <end position="420"/>
    </location>
</feature>
<dbReference type="GO" id="GO:0006357">
    <property type="term" value="P:regulation of transcription by RNA polymerase II"/>
    <property type="evidence" value="ECO:0007669"/>
    <property type="project" value="TreeGrafter"/>
</dbReference>
<dbReference type="Pfam" id="PF08513">
    <property type="entry name" value="LisH"/>
    <property type="match status" value="1"/>
</dbReference>
<dbReference type="EMBL" id="LWDD02000276">
    <property type="protein sequence ID" value="KAE8262112.1"/>
    <property type="molecule type" value="Genomic_DNA"/>
</dbReference>
<feature type="repeat" description="WD" evidence="5">
    <location>
        <begin position="616"/>
        <end position="651"/>
    </location>
</feature>
<dbReference type="PRINTS" id="PR00320">
    <property type="entry name" value="GPROTEINBRPT"/>
</dbReference>
<evidence type="ECO:0000313" key="10">
    <source>
        <dbReference type="Proteomes" id="UP000836402"/>
    </source>
</evidence>
<dbReference type="InterPro" id="IPR019775">
    <property type="entry name" value="WD40_repeat_CS"/>
</dbReference>
<dbReference type="Pfam" id="PF00400">
    <property type="entry name" value="WD40"/>
    <property type="match status" value="6"/>
</dbReference>
<dbReference type="Gene3D" id="1.20.960.30">
    <property type="match status" value="1"/>
</dbReference>
<evidence type="ECO:0000313" key="8">
    <source>
        <dbReference type="EMBL" id="KAE8262112.1"/>
    </source>
</evidence>
<feature type="region of interest" description="Disordered" evidence="6">
    <location>
        <begin position="103"/>
        <end position="122"/>
    </location>
</feature>
<dbReference type="AlphaFoldDB" id="A0A8T8TLP7"/>
<evidence type="ECO:0008006" key="11">
    <source>
        <dbReference type="Google" id="ProtNLM"/>
    </source>
</evidence>
<dbReference type="Proteomes" id="UP000836402">
    <property type="component" value="Unassembled WGS sequence"/>
</dbReference>
<dbReference type="GO" id="GO:0034967">
    <property type="term" value="C:Set3 complex"/>
    <property type="evidence" value="ECO:0007669"/>
    <property type="project" value="TreeGrafter"/>
</dbReference>
<dbReference type="SUPFAM" id="SSF50978">
    <property type="entry name" value="WD40 repeat-like"/>
    <property type="match status" value="1"/>
</dbReference>
<feature type="compositionally biased region" description="Polar residues" evidence="6">
    <location>
        <begin position="158"/>
        <end position="173"/>
    </location>
</feature>
<dbReference type="InterPro" id="IPR001680">
    <property type="entry name" value="WD40_rpt"/>
</dbReference>
<evidence type="ECO:0000256" key="2">
    <source>
        <dbReference type="ARBA" id="ARBA00022574"/>
    </source>
</evidence>
<evidence type="ECO:0000256" key="4">
    <source>
        <dbReference type="ARBA" id="ARBA00023242"/>
    </source>
</evidence>
<reference evidence="8" key="2">
    <citation type="journal article" date="2019" name="IMA Fungus">
        <title>Genome sequencing and comparison of five Tilletia species to identify candidate genes for the detection of regulated species infecting wheat.</title>
        <authorList>
            <person name="Nguyen H.D.T."/>
            <person name="Sultana T."/>
            <person name="Kesanakurti P."/>
            <person name="Hambleton S."/>
        </authorList>
    </citation>
    <scope>NUCLEOTIDE SEQUENCE</scope>
    <source>
        <strain evidence="8">DAOMC 238032</strain>
    </source>
</reference>
<name>A0A8T8TLP7_9BASI</name>
<dbReference type="FunFam" id="1.20.960.30:FF:000003">
    <property type="entry name" value="Related to Nuclear receptor co-repressor/HDAC3 complex subunit TBLR1"/>
    <property type="match status" value="1"/>
</dbReference>
<keyword evidence="3" id="KW-0677">Repeat</keyword>
<dbReference type="PROSITE" id="PS50294">
    <property type="entry name" value="WD_REPEATS_REGION"/>
    <property type="match status" value="4"/>
</dbReference>